<dbReference type="CDD" id="cd00171">
    <property type="entry name" value="Sec7"/>
    <property type="match status" value="1"/>
</dbReference>
<keyword evidence="7" id="KW-0175">Coiled coil</keyword>
<dbReference type="InterPro" id="IPR016024">
    <property type="entry name" value="ARM-type_fold"/>
</dbReference>
<evidence type="ECO:0000256" key="3">
    <source>
        <dbReference type="ARBA" id="ARBA00022448"/>
    </source>
</evidence>
<dbReference type="InterPro" id="IPR032691">
    <property type="entry name" value="Mon2/Sec7/BIG1-like_HUS"/>
</dbReference>
<dbReference type="InterPro" id="IPR035999">
    <property type="entry name" value="Sec7_dom_sf"/>
</dbReference>
<dbReference type="Pfam" id="PF20252">
    <property type="entry name" value="BIG2_C"/>
    <property type="match status" value="1"/>
</dbReference>
<dbReference type="PROSITE" id="PS50190">
    <property type="entry name" value="SEC7"/>
    <property type="match status" value="1"/>
</dbReference>
<dbReference type="InterPro" id="IPR046455">
    <property type="entry name" value="Sec7/BIG1-like_C"/>
</dbReference>
<evidence type="ECO:0000313" key="11">
    <source>
        <dbReference type="Proteomes" id="UP001158576"/>
    </source>
</evidence>
<dbReference type="InterPro" id="IPR000904">
    <property type="entry name" value="Sec7_dom"/>
</dbReference>
<dbReference type="Pfam" id="PF09324">
    <property type="entry name" value="Sec7-like_HDS"/>
    <property type="match status" value="1"/>
</dbReference>
<evidence type="ECO:0000256" key="7">
    <source>
        <dbReference type="SAM" id="Coils"/>
    </source>
</evidence>
<name>A0ABN7S3E8_OIKDI</name>
<keyword evidence="5" id="KW-0653">Protein transport</keyword>
<organism evidence="10 11">
    <name type="scientific">Oikopleura dioica</name>
    <name type="common">Tunicate</name>
    <dbReference type="NCBI Taxonomy" id="34765"/>
    <lineage>
        <taxon>Eukaryota</taxon>
        <taxon>Metazoa</taxon>
        <taxon>Chordata</taxon>
        <taxon>Tunicata</taxon>
        <taxon>Appendicularia</taxon>
        <taxon>Copelata</taxon>
        <taxon>Oikopleuridae</taxon>
        <taxon>Oikopleura</taxon>
    </lineage>
</organism>
<accession>A0ABN7S3E8</accession>
<dbReference type="SUPFAM" id="SSF48425">
    <property type="entry name" value="Sec7 domain"/>
    <property type="match status" value="1"/>
</dbReference>
<dbReference type="InterPro" id="IPR015403">
    <property type="entry name" value="Mon2/Sec7/BIG1-like_HDS"/>
</dbReference>
<dbReference type="Gene3D" id="1.10.1000.11">
    <property type="entry name" value="Arf Nucleotide-binding Site Opener,domain 2"/>
    <property type="match status" value="1"/>
</dbReference>
<dbReference type="Gene3D" id="1.10.220.20">
    <property type="match status" value="1"/>
</dbReference>
<keyword evidence="3" id="KW-0813">Transport</keyword>
<evidence type="ECO:0000256" key="4">
    <source>
        <dbReference type="ARBA" id="ARBA00022490"/>
    </source>
</evidence>
<proteinExistence type="predicted"/>
<feature type="region of interest" description="Disordered" evidence="8">
    <location>
        <begin position="13"/>
        <end position="53"/>
    </location>
</feature>
<sequence>MFSVQQALEKISNDRELKRSHNAELKKETSSALLRLKDPDQNPEKEDLQQKSSRHAEIAIRTLELGCKSKSPSIQIVAIDTLCKVLAHAQYLGNTPDPDEENPNRLAIDRVLLSVADAFQGVNTDENVQLQIIKALLTAVSSNHIAVHETTLLNSVRTIYNIHLASKSLVNQTTARATLTQILSLVFSRMETAALEEIEYIQEEEKLLENSSDDSSESIAKYALDLAILRATRKKTNLAVLQKDAFLVFRSLCKLSMKPLADGPPDPRSPELRSKVLSLQLILSVLQNAGPEFRRNATFSNAIKQYLCVALSKNGVSTVPEVFELSLAIFLSLLSGFKTHLKAQIEVFFKEIFLSIIESPSSTFVHRALVLEALARICADSQSVVDLYVNYDCDINAANIFERLVGNLARLVQTKTRKAEDFEEESIIRMKALDCLVNILKCMAEWSRDLYINPHSEMSIMGKEFRSASEVDTLEVDTNGVTSTSDNSDSGYKQGESQMIEQLERLKSHKAKLEAAIALFNKKPKKGLKAFIELDVTKDDPKEIGKFLLREERLSPDAIGELLGEGDQYNINIMHAYVDLLDFSQLGFVAAIRKFLSGFRLPGEAQKIDRLMEKLAARYVQCNPENATFASADAAYVLAYSIIMLTTDLHSAQVKKKMTVEDYIKMNRGINNDSDLPPDYLTAIYNEIKEEPISLKKQQHHAPENATMTDKLRKKIYESEMESIATTAKALMEAVSHVTATFVSTSHSEHVRPMFKMVWRPALAAFSFLLQYQSQKEIVSLVLDGVRCAIRLSGIFRLDLERDSFIGILSRFSLLQQTSGVQEMQTKNIDAIKTLIMVAYTDGNYLGTTWAEVLRCISQLEFLQHIGTGVKEAGGDKSHDLQRSLAETSIQSVVVAVDKIFAESCKLNGEAIVDFTRALCQVSADELKQSPPRMYSLTKLVEISYYNMGRIRLQWSRVWSVLGEHFTKTGCSEDESIAAFALDSLRQLSIKYLEKGELPNYKFQNDFLRPFETIMKRTTSLANQDLVLRCIAQLVDSNQHNIRSGWKNVFGVLGIAAGSDREAIVELAFTTTTLIANQTVVRNWGILAPYLQDCVKCLSEFACNPQFPDTSMEAIRLIRVVADHIAANQKAFESLSGDDISNIPLGDRVWLRGWFPLMFELSAVISRCKLDVRTRALTVMFELIKSHGGNFKPNWWEDLFNVLFRVFDGLKLPEAVERREWMDTTCHHALFAVCDVFSYYYSTLAPLLLKDMHNHLVWCIKQKSPQLAQGSCNCLENLVLANQAVFDEAEWKEFLNCFRRIKSESDLSGQPEIQRMVEKELVHAIEAVLNTTKKAKRSPSETDEKLESLSAPGWVLFELCELLGDIGAKARAPHTSQQACIRQLQLLFQLVSYDEFAERVHNQLKESCSFALKSVLQNATYHSWQLTQEVINGVLSLNSQKFAIHAATIHKLLCDLLIIECPVEVRQLMSKYFMRAGMLAGLTQTS</sequence>
<keyword evidence="11" id="KW-1185">Reference proteome</keyword>
<dbReference type="PANTHER" id="PTHR10663">
    <property type="entry name" value="GUANYL-NUCLEOTIDE EXCHANGE FACTOR"/>
    <property type="match status" value="1"/>
</dbReference>
<protein>
    <submittedName>
        <fullName evidence="10">Oidioi.mRNA.OKI2018_I69.PAR.g13169.t1.cds</fullName>
    </submittedName>
</protein>
<evidence type="ECO:0000256" key="8">
    <source>
        <dbReference type="SAM" id="MobiDB-lite"/>
    </source>
</evidence>
<dbReference type="PANTHER" id="PTHR10663:SF375">
    <property type="entry name" value="LD29171P"/>
    <property type="match status" value="1"/>
</dbReference>
<evidence type="ECO:0000256" key="6">
    <source>
        <dbReference type="ARBA" id="ARBA00023136"/>
    </source>
</evidence>
<comment type="subcellular location">
    <subcellularLocation>
        <location evidence="2">Cytoplasm</location>
    </subcellularLocation>
    <subcellularLocation>
        <location evidence="1">Membrane</location>
    </subcellularLocation>
</comment>
<dbReference type="SMART" id="SM00222">
    <property type="entry name" value="Sec7"/>
    <property type="match status" value="1"/>
</dbReference>
<evidence type="ECO:0000256" key="5">
    <source>
        <dbReference type="ARBA" id="ARBA00022927"/>
    </source>
</evidence>
<evidence type="ECO:0000256" key="2">
    <source>
        <dbReference type="ARBA" id="ARBA00004496"/>
    </source>
</evidence>
<dbReference type="Pfam" id="PF16213">
    <property type="entry name" value="DCB"/>
    <property type="match status" value="1"/>
</dbReference>
<reference evidence="10 11" key="1">
    <citation type="submission" date="2021-04" db="EMBL/GenBank/DDBJ databases">
        <authorList>
            <person name="Bliznina A."/>
        </authorList>
    </citation>
    <scope>NUCLEOTIDE SEQUENCE [LARGE SCALE GENOMIC DNA]</scope>
</reference>
<keyword evidence="4" id="KW-0963">Cytoplasm</keyword>
<evidence type="ECO:0000256" key="1">
    <source>
        <dbReference type="ARBA" id="ARBA00004370"/>
    </source>
</evidence>
<dbReference type="SUPFAM" id="SSF48371">
    <property type="entry name" value="ARM repeat"/>
    <property type="match status" value="1"/>
</dbReference>
<dbReference type="Pfam" id="PF12783">
    <property type="entry name" value="Sec7-like_HUS"/>
    <property type="match status" value="1"/>
</dbReference>
<dbReference type="InterPro" id="IPR023394">
    <property type="entry name" value="Sec7_C_sf"/>
</dbReference>
<dbReference type="InterPro" id="IPR032629">
    <property type="entry name" value="DCB_dom"/>
</dbReference>
<dbReference type="Pfam" id="PF01369">
    <property type="entry name" value="Sec7"/>
    <property type="match status" value="1"/>
</dbReference>
<dbReference type="EMBL" id="OU015568">
    <property type="protein sequence ID" value="CAG5091625.1"/>
    <property type="molecule type" value="Genomic_DNA"/>
</dbReference>
<feature type="coiled-coil region" evidence="7">
    <location>
        <begin position="496"/>
        <end position="523"/>
    </location>
</feature>
<evidence type="ECO:0000313" key="10">
    <source>
        <dbReference type="EMBL" id="CAG5091625.1"/>
    </source>
</evidence>
<feature type="domain" description="SEC7" evidence="9">
    <location>
        <begin position="502"/>
        <end position="691"/>
    </location>
</feature>
<gene>
    <name evidence="10" type="ORF">OKIOD_LOCUS4727</name>
</gene>
<evidence type="ECO:0000259" key="9">
    <source>
        <dbReference type="PROSITE" id="PS50190"/>
    </source>
</evidence>
<dbReference type="Proteomes" id="UP001158576">
    <property type="component" value="Chromosome PAR"/>
</dbReference>
<keyword evidence="6" id="KW-0472">Membrane</keyword>